<sequence length="737" mass="83201">MVRRSSRTRRQPVRFGYTDRFEPYAHSRRRETVRSQGRRYVPATPLTLPTLKEKKTQLKVSSVNLCRDRNQQEHKTGKYKVDSLVLRRGQPFHIDVKFDRDYKPSTDELVLELRMGSRANLTRGTRCVAPVVTSNPDHDDWGIKVESAKGPNVTLKVFCSSQALIGYYKLFIVTTTGEDEYEYEFPEELIMIFNPWCKDDGVYMAEEAKRQEYVMSEVGLYFYGSKYRIGSSPWNYGQFEKVSLDCALYLLQKSGMPDSSRKSPIQVSRVMSALVNAQDDDGVLFGRWDGEYDDGIAPTFWTGSVAILSQYMKTQESVKYGQCWVFGSLLTGLLRSLGLPTRTITNFASAHDTDGNLTLDYHYDENSEPLDDYDEDSIWNFHVWNDCWMARPDLEEGYGGWQAVDATPQETSNGVFCMGPSSLRAIKQGHVHLNYDTKFSFAEVNAEKVYWKVFTKSRKAPEVIDIDSDDVGCKISTKAVGKFEREDITLQYKYKEGSELERIAVREASSHVRKAKRILKNLTRDVVFDVDMAEQFPIGKDIKFTITLVNKAQQARSVFLAVTGNSVYYTGVKKAKVSSYNGVLTLKGKESKVVPVTVPASEYLPQLTDYAGVSFFIMASVKETKQPFSRQYDCVLDKPDLDVTTEGLRVRGKSLTTVISLTNPLPYPLTDCSILMEGSIMEGAKRIKAPHIPVNGRMTQRVPLIPKGVGACDLIVSFTSSQLSGIKAHVTLNVKSA</sequence>
<dbReference type="SMART" id="SM00460">
    <property type="entry name" value="TGc"/>
    <property type="match status" value="1"/>
</dbReference>
<evidence type="ECO:0000313" key="14">
    <source>
        <dbReference type="RefSeq" id="XP_022086223.1"/>
    </source>
</evidence>
<dbReference type="EC" id="2.3.2.13" evidence="7"/>
<keyword evidence="6" id="KW-0012">Acyltransferase</keyword>
<dbReference type="SUPFAM" id="SSF54001">
    <property type="entry name" value="Cysteine proteinases"/>
    <property type="match status" value="1"/>
</dbReference>
<dbReference type="InterPro" id="IPR008958">
    <property type="entry name" value="Transglutaminase_C"/>
</dbReference>
<dbReference type="SUPFAM" id="SSF81296">
    <property type="entry name" value="E set domains"/>
    <property type="match status" value="1"/>
</dbReference>
<dbReference type="Pfam" id="PF00927">
    <property type="entry name" value="Transglut_C"/>
    <property type="match status" value="1"/>
</dbReference>
<dbReference type="FunFam" id="3.90.260.10:FF:000001">
    <property type="entry name" value="Protein-glutamine gamma-glutamyltransferase 2"/>
    <property type="match status" value="1"/>
</dbReference>
<keyword evidence="4" id="KW-0479">Metal-binding</keyword>
<dbReference type="OMA" id="GKIWVGP"/>
<dbReference type="Pfam" id="PF01841">
    <property type="entry name" value="Transglut_core"/>
    <property type="match status" value="1"/>
</dbReference>
<dbReference type="FunFam" id="2.60.40.10:FF:000171">
    <property type="entry name" value="protein-glutamine gamma-glutamyltransferase 6"/>
    <property type="match status" value="1"/>
</dbReference>
<dbReference type="RefSeq" id="XP_022086221.1">
    <property type="nucleotide sequence ID" value="XM_022230529.1"/>
</dbReference>
<accession>A0A8B7XZ92</accession>
<feature type="active site" evidence="9">
    <location>
        <position position="382"/>
    </location>
</feature>
<evidence type="ECO:0000256" key="5">
    <source>
        <dbReference type="ARBA" id="ARBA00022837"/>
    </source>
</evidence>
<evidence type="ECO:0000256" key="4">
    <source>
        <dbReference type="ARBA" id="ARBA00022723"/>
    </source>
</evidence>
<name>A0A8B7XZ92_ACAPL</name>
<feature type="domain" description="Transglutaminase-like" evidence="10">
    <location>
        <begin position="315"/>
        <end position="408"/>
    </location>
</feature>
<evidence type="ECO:0000256" key="6">
    <source>
        <dbReference type="ARBA" id="ARBA00023315"/>
    </source>
</evidence>
<dbReference type="KEGG" id="aplc:110976874"/>
<evidence type="ECO:0000256" key="3">
    <source>
        <dbReference type="ARBA" id="ARBA00022679"/>
    </source>
</evidence>
<dbReference type="InterPro" id="IPR036985">
    <property type="entry name" value="Transglutaminase-like_sf"/>
</dbReference>
<evidence type="ECO:0000256" key="9">
    <source>
        <dbReference type="PIRSR" id="PIRSR000459-1"/>
    </source>
</evidence>
<proteinExistence type="inferred from homology"/>
<comment type="catalytic activity">
    <reaction evidence="8">
        <text>L-glutaminyl-[protein] + L-lysyl-[protein] = [protein]-L-lysyl-N(6)-5-L-glutamyl-[protein] + NH4(+)</text>
        <dbReference type="Rhea" id="RHEA:54816"/>
        <dbReference type="Rhea" id="RHEA-COMP:9752"/>
        <dbReference type="Rhea" id="RHEA-COMP:10207"/>
        <dbReference type="Rhea" id="RHEA-COMP:14005"/>
        <dbReference type="ChEBI" id="CHEBI:28938"/>
        <dbReference type="ChEBI" id="CHEBI:29969"/>
        <dbReference type="ChEBI" id="CHEBI:30011"/>
        <dbReference type="ChEBI" id="CHEBI:138370"/>
        <dbReference type="EC" id="2.3.2.13"/>
    </reaction>
</comment>
<evidence type="ECO:0000256" key="8">
    <source>
        <dbReference type="ARBA" id="ARBA00051843"/>
    </source>
</evidence>
<dbReference type="OrthoDB" id="437511at2759"/>
<dbReference type="AlphaFoldDB" id="A0A8B7XZ92"/>
<protein>
    <recommendedName>
        <fullName evidence="7">protein-glutamine gamma-glutamyltransferase</fullName>
        <ecNumber evidence="7">2.3.2.13</ecNumber>
    </recommendedName>
</protein>
<evidence type="ECO:0000259" key="10">
    <source>
        <dbReference type="SMART" id="SM00460"/>
    </source>
</evidence>
<keyword evidence="3" id="KW-0808">Transferase</keyword>
<dbReference type="RefSeq" id="XP_022086220.1">
    <property type="nucleotide sequence ID" value="XM_022230528.1"/>
</dbReference>
<organism evidence="11 14">
    <name type="scientific">Acanthaster planci</name>
    <name type="common">Crown-of-thorns starfish</name>
    <dbReference type="NCBI Taxonomy" id="133434"/>
    <lineage>
        <taxon>Eukaryota</taxon>
        <taxon>Metazoa</taxon>
        <taxon>Echinodermata</taxon>
        <taxon>Eleutherozoa</taxon>
        <taxon>Asterozoa</taxon>
        <taxon>Asteroidea</taxon>
        <taxon>Valvatacea</taxon>
        <taxon>Valvatida</taxon>
        <taxon>Acanthasteridae</taxon>
        <taxon>Acanthaster</taxon>
    </lineage>
</organism>
<dbReference type="GO" id="GO:0003810">
    <property type="term" value="F:protein-glutamine gamma-glutamyltransferase activity"/>
    <property type="evidence" value="ECO:0007669"/>
    <property type="project" value="UniProtKB-EC"/>
</dbReference>
<reference evidence="12 13" key="1">
    <citation type="submission" date="2025-04" db="UniProtKB">
        <authorList>
            <consortium name="RefSeq"/>
        </authorList>
    </citation>
    <scope>IDENTIFICATION</scope>
</reference>
<evidence type="ECO:0000313" key="11">
    <source>
        <dbReference type="Proteomes" id="UP000694845"/>
    </source>
</evidence>
<keyword evidence="5" id="KW-0106">Calcium</keyword>
<evidence type="ECO:0000313" key="13">
    <source>
        <dbReference type="RefSeq" id="XP_022086221.1"/>
    </source>
</evidence>
<feature type="active site" evidence="9">
    <location>
        <position position="323"/>
    </location>
</feature>
<dbReference type="InterPro" id="IPR014756">
    <property type="entry name" value="Ig_E-set"/>
</dbReference>
<evidence type="ECO:0000256" key="2">
    <source>
        <dbReference type="ARBA" id="ARBA00005968"/>
    </source>
</evidence>
<dbReference type="InterPro" id="IPR013783">
    <property type="entry name" value="Ig-like_fold"/>
</dbReference>
<dbReference type="Gene3D" id="2.60.40.10">
    <property type="entry name" value="Immunoglobulins"/>
    <property type="match status" value="3"/>
</dbReference>
<dbReference type="CTD" id="7051"/>
<gene>
    <name evidence="12 13 14" type="primary">LOC110976874</name>
</gene>
<dbReference type="GO" id="GO:0046872">
    <property type="term" value="F:metal ion binding"/>
    <property type="evidence" value="ECO:0007669"/>
    <property type="project" value="UniProtKB-KW"/>
</dbReference>
<dbReference type="InterPro" id="IPR038765">
    <property type="entry name" value="Papain-like_cys_pep_sf"/>
</dbReference>
<dbReference type="GeneID" id="110976874"/>
<dbReference type="Proteomes" id="UP000694845">
    <property type="component" value="Unplaced"/>
</dbReference>
<dbReference type="InterPro" id="IPR036238">
    <property type="entry name" value="Transglutaminase_C_sf"/>
</dbReference>
<dbReference type="InterPro" id="IPR023608">
    <property type="entry name" value="Transglutaminase_animal"/>
</dbReference>
<evidence type="ECO:0000256" key="7">
    <source>
        <dbReference type="ARBA" id="ARBA00024222"/>
    </source>
</evidence>
<evidence type="ECO:0000313" key="12">
    <source>
        <dbReference type="RefSeq" id="XP_022086220.1"/>
    </source>
</evidence>
<dbReference type="InterPro" id="IPR001102">
    <property type="entry name" value="Transglutaminase_N"/>
</dbReference>
<dbReference type="Pfam" id="PF00868">
    <property type="entry name" value="Transglut_N"/>
    <property type="match status" value="1"/>
</dbReference>
<dbReference type="RefSeq" id="XP_022086223.1">
    <property type="nucleotide sequence ID" value="XM_022230531.1"/>
</dbReference>
<dbReference type="SUPFAM" id="SSF49309">
    <property type="entry name" value="Transglutaminase, two C-terminal domains"/>
    <property type="match status" value="2"/>
</dbReference>
<dbReference type="InterPro" id="IPR002931">
    <property type="entry name" value="Transglutaminase-like"/>
</dbReference>
<evidence type="ECO:0000256" key="1">
    <source>
        <dbReference type="ARBA" id="ARBA00001913"/>
    </source>
</evidence>
<dbReference type="PANTHER" id="PTHR11590">
    <property type="entry name" value="PROTEIN-GLUTAMINE GAMMA-GLUTAMYLTRANSFERASE"/>
    <property type="match status" value="1"/>
</dbReference>
<dbReference type="PIRSF" id="PIRSF000459">
    <property type="entry name" value="TGM_EBP42"/>
    <property type="match status" value="1"/>
</dbReference>
<feature type="active site" evidence="9">
    <location>
        <position position="405"/>
    </location>
</feature>
<comment type="cofactor">
    <cofactor evidence="1">
        <name>Ca(2+)</name>
        <dbReference type="ChEBI" id="CHEBI:29108"/>
    </cofactor>
</comment>
<dbReference type="Gene3D" id="3.90.260.10">
    <property type="entry name" value="Transglutaminase-like"/>
    <property type="match status" value="1"/>
</dbReference>
<dbReference type="PANTHER" id="PTHR11590:SF40">
    <property type="entry name" value="HEMOCYTE PROTEIN-GLUTAMINE GAMMA-GLUTAMYLTRANSFERASE-LIKE PROTEIN"/>
    <property type="match status" value="1"/>
</dbReference>
<comment type="similarity">
    <text evidence="2">Belongs to the transglutaminase superfamily. Transglutaminase family.</text>
</comment>
<dbReference type="InterPro" id="IPR050779">
    <property type="entry name" value="Transglutaminase"/>
</dbReference>
<keyword evidence="11" id="KW-1185">Reference proteome</keyword>